<evidence type="ECO:0000256" key="7">
    <source>
        <dbReference type="ARBA" id="ARBA00022840"/>
    </source>
</evidence>
<name>A0A9X3S1A2_9ACTN</name>
<dbReference type="PANTHER" id="PTHR24421:SF10">
    <property type="entry name" value="NITRATE_NITRITE SENSOR PROTEIN NARQ"/>
    <property type="match status" value="1"/>
</dbReference>
<evidence type="ECO:0000256" key="5">
    <source>
        <dbReference type="ARBA" id="ARBA00022741"/>
    </source>
</evidence>
<keyword evidence="4" id="KW-0808">Transferase</keyword>
<evidence type="ECO:0000256" key="4">
    <source>
        <dbReference type="ARBA" id="ARBA00022679"/>
    </source>
</evidence>
<dbReference type="SUPFAM" id="SSF55781">
    <property type="entry name" value="GAF domain-like"/>
    <property type="match status" value="1"/>
</dbReference>
<evidence type="ECO:0000256" key="8">
    <source>
        <dbReference type="ARBA" id="ARBA00023012"/>
    </source>
</evidence>
<keyword evidence="5" id="KW-0547">Nucleotide-binding</keyword>
<evidence type="ECO:0000256" key="3">
    <source>
        <dbReference type="ARBA" id="ARBA00022553"/>
    </source>
</evidence>
<dbReference type="AlphaFoldDB" id="A0A9X3S1A2"/>
<dbReference type="SUPFAM" id="SSF55874">
    <property type="entry name" value="ATPase domain of HSP90 chaperone/DNA topoisomerase II/histidine kinase"/>
    <property type="match status" value="1"/>
</dbReference>
<protein>
    <recommendedName>
        <fullName evidence="2">histidine kinase</fullName>
        <ecNumber evidence="2">2.7.13.3</ecNumber>
    </recommendedName>
</protein>
<dbReference type="PANTHER" id="PTHR24421">
    <property type="entry name" value="NITRATE/NITRITE SENSOR PROTEIN NARX-RELATED"/>
    <property type="match status" value="1"/>
</dbReference>
<dbReference type="InterPro" id="IPR050482">
    <property type="entry name" value="Sensor_HK_TwoCompSys"/>
</dbReference>
<dbReference type="Pfam" id="PF01590">
    <property type="entry name" value="GAF"/>
    <property type="match status" value="2"/>
</dbReference>
<evidence type="ECO:0000256" key="6">
    <source>
        <dbReference type="ARBA" id="ARBA00022777"/>
    </source>
</evidence>
<keyword evidence="3" id="KW-0597">Phosphoprotein</keyword>
<dbReference type="CDD" id="cd16917">
    <property type="entry name" value="HATPase_UhpB-NarQ-NarX-like"/>
    <property type="match status" value="1"/>
</dbReference>
<sequence>MAVTPLNEWRASETRTRPAQLAREVRREWERFVVDGRAERVRAPVLASWERSLVAGVDPSGSRLAPTAAAPDEVATRWETHPLSVAAPLIRHALESFAGDSDHLIVVSDANGLLLALEGDARVRSQAADTLNFTEGALWSEDDSGTNAVGTALAADHAVEIFAGEHFVEVVQPWTCAAAPVHDPETGDLLGVIDLTGLCHNVEPHSLAVVVAAARAVESHLRQLLRDQDARLRKRYDRQLTETRGRRALLTRSGRVLSDDGGWLAGTRFDVPPDGGELLLPAGERGYAESLDHDAYLLRELTEPRLRPTPLPETARALADEQAALRRLATAVAGGGHRQDIFAAIAAELGPLLGGEDATVVRYEPEGAATIVAGVGPCTDVLPHDRRVALDDTMAITTVFRTRRSARQDDDLRSRASGPVADDARHPGRSTVASPVMVDGRLWGAVVVSTTRGPLPADAERRMAGFAELVGIVIATAESRAELSASRARVVAAGDDALRRIRRDLHDGAQRGLVNTIVTLTEARKELEAAGVTGPARELVDEALAHARTANYELRELAHGILPSALTRGGLRGGIEALVSRARLPVSVEVTAQRLPPALEATAYFIVAEALTNAVRHAEADEVQICATIDGSVLRVAVRDDGVGGARCDASTGLLGLRDRAAAHNGELRVVSPPGRGTLVAATLPIADARAA</sequence>
<organism evidence="12 13">
    <name type="scientific">Solirubrobacter ginsenosidimutans</name>
    <dbReference type="NCBI Taxonomy" id="490573"/>
    <lineage>
        <taxon>Bacteria</taxon>
        <taxon>Bacillati</taxon>
        <taxon>Actinomycetota</taxon>
        <taxon>Thermoleophilia</taxon>
        <taxon>Solirubrobacterales</taxon>
        <taxon>Solirubrobacteraceae</taxon>
        <taxon>Solirubrobacter</taxon>
    </lineage>
</organism>
<dbReference type="EMBL" id="JAPDOD010000004">
    <property type="protein sequence ID" value="MDA0159946.1"/>
    <property type="molecule type" value="Genomic_DNA"/>
</dbReference>
<dbReference type="InterPro" id="IPR003018">
    <property type="entry name" value="GAF"/>
</dbReference>
<dbReference type="InterPro" id="IPR029016">
    <property type="entry name" value="GAF-like_dom_sf"/>
</dbReference>
<reference evidence="12" key="1">
    <citation type="submission" date="2022-10" db="EMBL/GenBank/DDBJ databases">
        <title>The WGS of Solirubrobacter ginsenosidimutans DSM 21036.</title>
        <authorList>
            <person name="Jiang Z."/>
        </authorList>
    </citation>
    <scope>NUCLEOTIDE SEQUENCE</scope>
    <source>
        <strain evidence="12">DSM 21036</strain>
    </source>
</reference>
<evidence type="ECO:0000256" key="9">
    <source>
        <dbReference type="SAM" id="MobiDB-lite"/>
    </source>
</evidence>
<evidence type="ECO:0000259" key="10">
    <source>
        <dbReference type="SMART" id="SM00065"/>
    </source>
</evidence>
<feature type="domain" description="GAF" evidence="10">
    <location>
        <begin position="337"/>
        <end position="484"/>
    </location>
</feature>
<dbReference type="Gene3D" id="3.30.450.40">
    <property type="match status" value="2"/>
</dbReference>
<dbReference type="SMART" id="SM00065">
    <property type="entry name" value="GAF"/>
    <property type="match status" value="1"/>
</dbReference>
<dbReference type="GO" id="GO:0016020">
    <property type="term" value="C:membrane"/>
    <property type="evidence" value="ECO:0007669"/>
    <property type="project" value="InterPro"/>
</dbReference>
<dbReference type="EC" id="2.7.13.3" evidence="2"/>
<feature type="region of interest" description="Disordered" evidence="9">
    <location>
        <begin position="406"/>
        <end position="432"/>
    </location>
</feature>
<dbReference type="RefSeq" id="WP_270038717.1">
    <property type="nucleotide sequence ID" value="NZ_JAPDOD010000004.1"/>
</dbReference>
<dbReference type="InterPro" id="IPR003594">
    <property type="entry name" value="HATPase_dom"/>
</dbReference>
<comment type="catalytic activity">
    <reaction evidence="1">
        <text>ATP + protein L-histidine = ADP + protein N-phospho-L-histidine.</text>
        <dbReference type="EC" id="2.7.13.3"/>
    </reaction>
</comment>
<gene>
    <name evidence="12" type="ORF">OM076_06720</name>
</gene>
<dbReference type="GO" id="GO:0000155">
    <property type="term" value="F:phosphorelay sensor kinase activity"/>
    <property type="evidence" value="ECO:0007669"/>
    <property type="project" value="InterPro"/>
</dbReference>
<accession>A0A9X3S1A2</accession>
<evidence type="ECO:0000313" key="12">
    <source>
        <dbReference type="EMBL" id="MDA0159946.1"/>
    </source>
</evidence>
<evidence type="ECO:0000313" key="13">
    <source>
        <dbReference type="Proteomes" id="UP001149140"/>
    </source>
</evidence>
<dbReference type="Gene3D" id="3.30.565.10">
    <property type="entry name" value="Histidine kinase-like ATPase, C-terminal domain"/>
    <property type="match status" value="1"/>
</dbReference>
<keyword evidence="7" id="KW-0067">ATP-binding</keyword>
<comment type="caution">
    <text evidence="12">The sequence shown here is derived from an EMBL/GenBank/DDBJ whole genome shotgun (WGS) entry which is preliminary data.</text>
</comment>
<dbReference type="InterPro" id="IPR011712">
    <property type="entry name" value="Sig_transdc_His_kin_sub3_dim/P"/>
</dbReference>
<feature type="domain" description="Histidine kinase/HSP90-like ATPase" evidence="11">
    <location>
        <begin position="598"/>
        <end position="688"/>
    </location>
</feature>
<dbReference type="Pfam" id="PF02518">
    <property type="entry name" value="HATPase_c"/>
    <property type="match status" value="1"/>
</dbReference>
<keyword evidence="13" id="KW-1185">Reference proteome</keyword>
<evidence type="ECO:0000256" key="2">
    <source>
        <dbReference type="ARBA" id="ARBA00012438"/>
    </source>
</evidence>
<dbReference type="Proteomes" id="UP001149140">
    <property type="component" value="Unassembled WGS sequence"/>
</dbReference>
<dbReference type="GO" id="GO:0005524">
    <property type="term" value="F:ATP binding"/>
    <property type="evidence" value="ECO:0007669"/>
    <property type="project" value="UniProtKB-KW"/>
</dbReference>
<evidence type="ECO:0000259" key="11">
    <source>
        <dbReference type="SMART" id="SM00387"/>
    </source>
</evidence>
<dbReference type="Pfam" id="PF07730">
    <property type="entry name" value="HisKA_3"/>
    <property type="match status" value="1"/>
</dbReference>
<proteinExistence type="predicted"/>
<dbReference type="SMART" id="SM00387">
    <property type="entry name" value="HATPase_c"/>
    <property type="match status" value="1"/>
</dbReference>
<keyword evidence="6" id="KW-0418">Kinase</keyword>
<keyword evidence="8" id="KW-0902">Two-component regulatory system</keyword>
<evidence type="ECO:0000256" key="1">
    <source>
        <dbReference type="ARBA" id="ARBA00000085"/>
    </source>
</evidence>
<dbReference type="GO" id="GO:0046983">
    <property type="term" value="F:protein dimerization activity"/>
    <property type="evidence" value="ECO:0007669"/>
    <property type="project" value="InterPro"/>
</dbReference>
<dbReference type="InterPro" id="IPR036890">
    <property type="entry name" value="HATPase_C_sf"/>
</dbReference>